<dbReference type="EMBL" id="FNGM01000005">
    <property type="protein sequence ID" value="SDL73517.1"/>
    <property type="molecule type" value="Genomic_DNA"/>
</dbReference>
<dbReference type="RefSeq" id="WP_074648164.1">
    <property type="nucleotide sequence ID" value="NZ_CP048429.1"/>
</dbReference>
<protein>
    <submittedName>
        <fullName evidence="1">Putative motility protein</fullName>
    </submittedName>
</protein>
<dbReference type="Proteomes" id="UP000182783">
    <property type="component" value="Unassembled WGS sequence"/>
</dbReference>
<reference evidence="1 2" key="1">
    <citation type="submission" date="2016-10" db="EMBL/GenBank/DDBJ databases">
        <authorList>
            <person name="de Groot N.N."/>
        </authorList>
    </citation>
    <scope>NUCLEOTIDE SEQUENCE [LARGE SCALE GENOMIC DNA]</scope>
    <source>
        <strain evidence="1 2">CGMCC 1.10239</strain>
    </source>
</reference>
<gene>
    <name evidence="1" type="ORF">SAMN05216191_105147</name>
</gene>
<evidence type="ECO:0000313" key="2">
    <source>
        <dbReference type="Proteomes" id="UP000182783"/>
    </source>
</evidence>
<name>A0A1G9MHY6_9BACL</name>
<evidence type="ECO:0000313" key="1">
    <source>
        <dbReference type="EMBL" id="SDL73517.1"/>
    </source>
</evidence>
<organism evidence="1 2">
    <name type="scientific">Paenibacillus jilunlii</name>
    <dbReference type="NCBI Taxonomy" id="682956"/>
    <lineage>
        <taxon>Bacteria</taxon>
        <taxon>Bacillati</taxon>
        <taxon>Bacillota</taxon>
        <taxon>Bacilli</taxon>
        <taxon>Bacillales</taxon>
        <taxon>Paenibacillaceae</taxon>
        <taxon>Paenibacillus</taxon>
    </lineage>
</organism>
<sequence>MDVAALSVSMNQASLKQAVGLQVLSIAKNQAEIQGQNLTQMLAQSLDPNLGKTLDIKV</sequence>
<accession>A0A1G9MHY6</accession>
<dbReference type="OrthoDB" id="1924973at2"/>
<dbReference type="InterPro" id="IPR025906">
    <property type="entry name" value="YjfB_motility"/>
</dbReference>
<dbReference type="AlphaFoldDB" id="A0A1G9MHY6"/>
<proteinExistence type="predicted"/>
<dbReference type="Pfam" id="PF14070">
    <property type="entry name" value="YjfB_motility"/>
    <property type="match status" value="1"/>
</dbReference>